<sequence>MRPPDPLKSAVAPRPAVQPAAKDSRPAPAQANPAPPAPPKVYRDGFEPAEKPGNSSKAKTKDAQPPATSLLTEDAGDGQENCLDRAADWAKKATPELRARSEFVFLKDQRPGAEGQSGHVVVRQGERVLDPGTGKSYDSLDAYLREKPEYQEAGRLSATSATRIFDTPAGSPERAAAVAREKVSPELQRMIVADPNTSGATASTSPRKLNPASVEQANKDFEAVVNSGNLQFLAFEVRNKLQAHANDPDYQAQFIARLSKTDSDHRLSVLNSIIGGKAENGSIPGPFTKTPAGQYTGDWEESDRQLFTNALKAARDAGVFTEADMQSGVAWAPEQWKDIASRMGVGLTSRSSEADAATKKLTDATEAFEDASADAKKKDEELARQLADFGPSLTEKQRETYIKAFQEHPSNKKAYEEKEKAAAELAKVLKDNAPALENAAVTAPTDAGQLQKSLELLADSGQAETAVDMAGRLVQDPNSVTAQVFGARKGFPNKVLENGLPRLGSKLLAEAKDSKDALKQFEERMKPFKTALEGKDGYSDLMNGLEAIKIAESGDFDRTKQLVSDFKSAGPLGHSFAATALVFGAVSAVNAGREGEYQTMIKEMSSTLKNTLNIVAGASGALSDTAMLARFGVDSAQTNRLASFATRLAPGFGLLATSTSLALRAKDLQEKADPGLVIAMVGDVVGVLGALVETIPGGQAPGLLVSGAGALITAAGEGLSALGNSRERNQQQNEFLKKAGLSPEAINVLTTAQGDMVRQLAEGLEIPPEDIQKLATLCPELVSARTDLGTGQGEVPLHNLVELLKAGGIKKSEATKLLLSLGKGAPDEGKAIVNNLHALNRMIDRVCQEIIPREQGTGAYFIPKSAEDWARVMAHVRKEANDEMRPFIDTVKKSLAS</sequence>
<name>A0ABY9WK34_9BACT</name>
<dbReference type="Proteomes" id="UP001611383">
    <property type="component" value="Chromosome"/>
</dbReference>
<evidence type="ECO:0000313" key="3">
    <source>
        <dbReference type="Proteomes" id="UP001611383"/>
    </source>
</evidence>
<dbReference type="RefSeq" id="WP_395816355.1">
    <property type="nucleotide sequence ID" value="NZ_CP043494.1"/>
</dbReference>
<evidence type="ECO:0000313" key="2">
    <source>
        <dbReference type="EMBL" id="WNG44139.1"/>
    </source>
</evidence>
<feature type="region of interest" description="Disordered" evidence="1">
    <location>
        <begin position="109"/>
        <end position="136"/>
    </location>
</feature>
<evidence type="ECO:0000256" key="1">
    <source>
        <dbReference type="SAM" id="MobiDB-lite"/>
    </source>
</evidence>
<reference evidence="2 3" key="1">
    <citation type="submission" date="2019-08" db="EMBL/GenBank/DDBJ databases">
        <title>Archangium and Cystobacter genomes.</title>
        <authorList>
            <person name="Chen I.-C.K."/>
            <person name="Wielgoss S."/>
        </authorList>
    </citation>
    <scope>NUCLEOTIDE SEQUENCE [LARGE SCALE GENOMIC DNA]</scope>
    <source>
        <strain evidence="2 3">Cbm 6</strain>
    </source>
</reference>
<protein>
    <submittedName>
        <fullName evidence="2">Uncharacterized protein</fullName>
    </submittedName>
</protein>
<feature type="compositionally biased region" description="Low complexity" evidence="1">
    <location>
        <begin position="10"/>
        <end position="32"/>
    </location>
</feature>
<feature type="region of interest" description="Disordered" evidence="1">
    <location>
        <begin position="1"/>
        <end position="79"/>
    </location>
</feature>
<proteinExistence type="predicted"/>
<keyword evidence="3" id="KW-1185">Reference proteome</keyword>
<gene>
    <name evidence="2" type="ORF">F0U60_08500</name>
</gene>
<organism evidence="2 3">
    <name type="scientific">Archangium minus</name>
    <dbReference type="NCBI Taxonomy" id="83450"/>
    <lineage>
        <taxon>Bacteria</taxon>
        <taxon>Pseudomonadati</taxon>
        <taxon>Myxococcota</taxon>
        <taxon>Myxococcia</taxon>
        <taxon>Myxococcales</taxon>
        <taxon>Cystobacterineae</taxon>
        <taxon>Archangiaceae</taxon>
        <taxon>Archangium</taxon>
    </lineage>
</organism>
<accession>A0ABY9WK34</accession>
<dbReference type="EMBL" id="CP043494">
    <property type="protein sequence ID" value="WNG44139.1"/>
    <property type="molecule type" value="Genomic_DNA"/>
</dbReference>
<feature type="compositionally biased region" description="Basic and acidic residues" evidence="1">
    <location>
        <begin position="41"/>
        <end position="50"/>
    </location>
</feature>